<dbReference type="EMBL" id="JANUGV010000006">
    <property type="protein sequence ID" value="MCS0610186.1"/>
    <property type="molecule type" value="Genomic_DNA"/>
</dbReference>
<dbReference type="Pfam" id="PF14534">
    <property type="entry name" value="DUF4440"/>
    <property type="match status" value="1"/>
</dbReference>
<reference evidence="3 4" key="1">
    <citation type="submission" date="2022-08" db="EMBL/GenBank/DDBJ databases">
        <title>Reclassification of Massilia species as members of the genera Telluria, Duganella, Pseudoduganella, Mokoshia gen. nov. and Zemynaea gen. nov. using orthogonal and non-orthogonal genome-based approaches.</title>
        <authorList>
            <person name="Bowman J.P."/>
        </authorList>
    </citation>
    <scope>NUCLEOTIDE SEQUENCE [LARGE SCALE GENOMIC DNA]</scope>
    <source>
        <strain evidence="3 4">JCM 31607</strain>
    </source>
</reference>
<dbReference type="InterPro" id="IPR032710">
    <property type="entry name" value="NTF2-like_dom_sf"/>
</dbReference>
<feature type="chain" id="PRO_5045759815" evidence="1">
    <location>
        <begin position="22"/>
        <end position="144"/>
    </location>
</feature>
<feature type="signal peptide" evidence="1">
    <location>
        <begin position="1"/>
        <end position="21"/>
    </location>
</feature>
<name>A0ABT2BP65_9BURK</name>
<dbReference type="SUPFAM" id="SSF54427">
    <property type="entry name" value="NTF2-like"/>
    <property type="match status" value="1"/>
</dbReference>
<dbReference type="Gene3D" id="3.10.450.50">
    <property type="match status" value="1"/>
</dbReference>
<sequence length="144" mass="15714">MKTLPLFAATVLATAMPLAFAADPLLAARDASWNALRQHADVAGLERLIDPGFVLVHSDGRVQHKADYLDDLRSKSRVNGQIDNRDVAIREYGDTAVVNGVSVQSGVSNGQPWSGKFRFTRVWIKRGADWTIVSSHSSRVAEGQ</sequence>
<evidence type="ECO:0000313" key="3">
    <source>
        <dbReference type="EMBL" id="MCS0610186.1"/>
    </source>
</evidence>
<feature type="domain" description="DUF4440" evidence="2">
    <location>
        <begin position="27"/>
        <end position="132"/>
    </location>
</feature>
<accession>A0ABT2BP65</accession>
<keyword evidence="1" id="KW-0732">Signal</keyword>
<protein>
    <submittedName>
        <fullName evidence="3">Nuclear transport factor 2 family protein</fullName>
    </submittedName>
</protein>
<comment type="caution">
    <text evidence="3">The sequence shown here is derived from an EMBL/GenBank/DDBJ whole genome shotgun (WGS) entry which is preliminary data.</text>
</comment>
<gene>
    <name evidence="3" type="ORF">NX773_18625</name>
</gene>
<keyword evidence="4" id="KW-1185">Reference proteome</keyword>
<dbReference type="Proteomes" id="UP001205861">
    <property type="component" value="Unassembled WGS sequence"/>
</dbReference>
<evidence type="ECO:0000313" key="4">
    <source>
        <dbReference type="Proteomes" id="UP001205861"/>
    </source>
</evidence>
<dbReference type="InterPro" id="IPR027843">
    <property type="entry name" value="DUF4440"/>
</dbReference>
<evidence type="ECO:0000256" key="1">
    <source>
        <dbReference type="SAM" id="SignalP"/>
    </source>
</evidence>
<proteinExistence type="predicted"/>
<evidence type="ECO:0000259" key="2">
    <source>
        <dbReference type="Pfam" id="PF14534"/>
    </source>
</evidence>
<dbReference type="RefSeq" id="WP_258857791.1">
    <property type="nucleotide sequence ID" value="NZ_JANUGV010000006.1"/>
</dbReference>
<organism evidence="3 4">
    <name type="scientific">Massilia solisilvae</name>
    <dbReference type="NCBI Taxonomy" id="1811225"/>
    <lineage>
        <taxon>Bacteria</taxon>
        <taxon>Pseudomonadati</taxon>
        <taxon>Pseudomonadota</taxon>
        <taxon>Betaproteobacteria</taxon>
        <taxon>Burkholderiales</taxon>
        <taxon>Oxalobacteraceae</taxon>
        <taxon>Telluria group</taxon>
        <taxon>Massilia</taxon>
    </lineage>
</organism>